<evidence type="ECO:0000313" key="5">
    <source>
        <dbReference type="Proteomes" id="UP000646548"/>
    </source>
</evidence>
<feature type="region of interest" description="Disordered" evidence="2">
    <location>
        <begin position="234"/>
        <end position="253"/>
    </location>
</feature>
<feature type="coiled-coil region" evidence="1">
    <location>
        <begin position="159"/>
        <end position="214"/>
    </location>
</feature>
<comment type="caution">
    <text evidence="4">The sequence shown here is derived from an EMBL/GenBank/DDBJ whole genome shotgun (WGS) entry which is preliminary data.</text>
</comment>
<organism evidence="4 5">
    <name type="scientific">Oryzias melastigma</name>
    <name type="common">Marine medaka</name>
    <dbReference type="NCBI Taxonomy" id="30732"/>
    <lineage>
        <taxon>Eukaryota</taxon>
        <taxon>Metazoa</taxon>
        <taxon>Chordata</taxon>
        <taxon>Craniata</taxon>
        <taxon>Vertebrata</taxon>
        <taxon>Euteleostomi</taxon>
        <taxon>Actinopterygii</taxon>
        <taxon>Neopterygii</taxon>
        <taxon>Teleostei</taxon>
        <taxon>Neoteleostei</taxon>
        <taxon>Acanthomorphata</taxon>
        <taxon>Ovalentaria</taxon>
        <taxon>Atherinomorphae</taxon>
        <taxon>Beloniformes</taxon>
        <taxon>Adrianichthyidae</taxon>
        <taxon>Oryziinae</taxon>
        <taxon>Oryzias</taxon>
    </lineage>
</organism>
<dbReference type="AlphaFoldDB" id="A0A834C8J8"/>
<evidence type="ECO:0000256" key="2">
    <source>
        <dbReference type="SAM" id="MobiDB-lite"/>
    </source>
</evidence>
<reference evidence="4" key="1">
    <citation type="journal article" name="BMC Genomics">
        <title>Long-read sequencing and de novo genome assembly of marine medaka (Oryzias melastigma).</title>
        <authorList>
            <person name="Liang P."/>
            <person name="Saqib H.S.A."/>
            <person name="Ni X."/>
            <person name="Shen Y."/>
        </authorList>
    </citation>
    <scope>NUCLEOTIDE SEQUENCE</scope>
    <source>
        <strain evidence="4">Bigg-433</strain>
    </source>
</reference>
<dbReference type="Proteomes" id="UP000646548">
    <property type="component" value="Unassembled WGS sequence"/>
</dbReference>
<dbReference type="PANTHER" id="PTHR38709:SF1">
    <property type="entry name" value="DREBRIN"/>
    <property type="match status" value="1"/>
</dbReference>
<dbReference type="PANTHER" id="PTHR38709">
    <property type="entry name" value="SI:CH73-193C12.2-RELATED"/>
    <property type="match status" value="1"/>
</dbReference>
<proteinExistence type="predicted"/>
<evidence type="ECO:0000256" key="1">
    <source>
        <dbReference type="SAM" id="Coils"/>
    </source>
</evidence>
<feature type="non-terminal residue" evidence="4">
    <location>
        <position position="1"/>
    </location>
</feature>
<evidence type="ECO:0000259" key="3">
    <source>
        <dbReference type="Pfam" id="PF13837"/>
    </source>
</evidence>
<keyword evidence="1" id="KW-0175">Coiled coil</keyword>
<dbReference type="EMBL" id="WKFB01000379">
    <property type="protein sequence ID" value="KAF6725022.1"/>
    <property type="molecule type" value="Genomic_DNA"/>
</dbReference>
<name>A0A834C8J8_ORYME</name>
<dbReference type="Pfam" id="PF13837">
    <property type="entry name" value="Myb_DNA-bind_4"/>
    <property type="match status" value="1"/>
</dbReference>
<feature type="domain" description="Myb/SANT-like DNA-binding" evidence="3">
    <location>
        <begin position="1"/>
        <end position="84"/>
    </location>
</feature>
<gene>
    <name evidence="4" type="ORF">FQA47_014296</name>
</gene>
<accession>A0A834C8J8</accession>
<dbReference type="GO" id="GO:0005856">
    <property type="term" value="C:cytoskeleton"/>
    <property type="evidence" value="ECO:0007669"/>
    <property type="project" value="TreeGrafter"/>
</dbReference>
<protein>
    <recommendedName>
        <fullName evidence="3">Myb/SANT-like DNA-binding domain-containing protein</fullName>
    </recommendedName>
</protein>
<evidence type="ECO:0000313" key="4">
    <source>
        <dbReference type="EMBL" id="KAF6725022.1"/>
    </source>
</evidence>
<dbReference type="Gene3D" id="1.10.10.60">
    <property type="entry name" value="Homeodomain-like"/>
    <property type="match status" value="1"/>
</dbReference>
<sequence length="272" mass="31548">SREEVKDFVKLRASNDHLFSGKRYASMWAWSAILKRMGLQRKMSHCQASKKWENLKKRYKDLKYPPAGVTVHPESWSLFSLMDDAMQDRLQGTAPILKALNGVLLRRKRRAPVAEISLAKDLIADGPEVEISLSRDEDGEEAVVVEGINGRNCEMERERALMQREKAVLERELAALERARALLDREKATLERERAIMERERAIMERERMMLEKDRDVVHSERVALEKERANLKTVERARTEEETGSSRAVNSENTDRKEQLLYLFEKLIEGI</sequence>
<dbReference type="InterPro" id="IPR044822">
    <property type="entry name" value="Myb_DNA-bind_4"/>
</dbReference>